<feature type="compositionally biased region" description="Low complexity" evidence="13">
    <location>
        <begin position="817"/>
        <end position="831"/>
    </location>
</feature>
<dbReference type="PROSITE" id="PS51215">
    <property type="entry name" value="AWS"/>
    <property type="match status" value="1"/>
</dbReference>
<feature type="domain" description="SET" evidence="15">
    <location>
        <begin position="636"/>
        <end position="756"/>
    </location>
</feature>
<dbReference type="SMART" id="SM00249">
    <property type="entry name" value="PHD"/>
    <property type="match status" value="3"/>
</dbReference>
<dbReference type="CDD" id="cd15566">
    <property type="entry name" value="PHD3_NSD"/>
    <property type="match status" value="1"/>
</dbReference>
<keyword evidence="11" id="KW-0539">Nucleus</keyword>
<dbReference type="Pfam" id="PF22908">
    <property type="entry name" value="PHD_NSD"/>
    <property type="match status" value="1"/>
</dbReference>
<dbReference type="PANTHER" id="PTHR22884">
    <property type="entry name" value="SET DOMAIN PROTEINS"/>
    <property type="match status" value="1"/>
</dbReference>
<accession>A0A6G0XW71</accession>
<dbReference type="InterPro" id="IPR011011">
    <property type="entry name" value="Znf_FYVE_PHD"/>
</dbReference>
<feature type="compositionally biased region" description="Polar residues" evidence="13">
    <location>
        <begin position="19"/>
        <end position="31"/>
    </location>
</feature>
<dbReference type="SMART" id="SM00317">
    <property type="entry name" value="SET"/>
    <property type="match status" value="1"/>
</dbReference>
<dbReference type="InterPro" id="IPR001214">
    <property type="entry name" value="SET_dom"/>
</dbReference>
<evidence type="ECO:0000256" key="13">
    <source>
        <dbReference type="SAM" id="MobiDB-lite"/>
    </source>
</evidence>
<evidence type="ECO:0000256" key="8">
    <source>
        <dbReference type="ARBA" id="ARBA00022771"/>
    </source>
</evidence>
<keyword evidence="3" id="KW-0158">Chromosome</keyword>
<dbReference type="CDD" id="cd10531">
    <property type="entry name" value="SET_SETD2-like"/>
    <property type="match status" value="1"/>
</dbReference>
<feature type="compositionally biased region" description="Basic residues" evidence="13">
    <location>
        <begin position="250"/>
        <end position="259"/>
    </location>
</feature>
<keyword evidence="4" id="KW-0489">Methyltransferase</keyword>
<feature type="domain" description="Post-SET" evidence="16">
    <location>
        <begin position="763"/>
        <end position="779"/>
    </location>
</feature>
<feature type="compositionally biased region" description="Polar residues" evidence="13">
    <location>
        <begin position="67"/>
        <end position="83"/>
    </location>
</feature>
<evidence type="ECO:0000256" key="11">
    <source>
        <dbReference type="ARBA" id="ARBA00023242"/>
    </source>
</evidence>
<proteinExistence type="predicted"/>
<keyword evidence="5" id="KW-0808">Transferase</keyword>
<gene>
    <name evidence="18" type="ORF">Ae201684_001155</name>
</gene>
<feature type="compositionally biased region" description="Basic residues" evidence="13">
    <location>
        <begin position="802"/>
        <end position="813"/>
    </location>
</feature>
<evidence type="ECO:0008006" key="20">
    <source>
        <dbReference type="Google" id="ProtNLM"/>
    </source>
</evidence>
<feature type="region of interest" description="Disordered" evidence="13">
    <location>
        <begin position="798"/>
        <end position="895"/>
    </location>
</feature>
<dbReference type="GO" id="GO:0042054">
    <property type="term" value="F:histone methyltransferase activity"/>
    <property type="evidence" value="ECO:0007669"/>
    <property type="project" value="InterPro"/>
</dbReference>
<comment type="caution">
    <text evidence="18">The sequence shown here is derived from an EMBL/GenBank/DDBJ whole genome shotgun (WGS) entry which is preliminary data.</text>
</comment>
<dbReference type="Pfam" id="PF00628">
    <property type="entry name" value="PHD"/>
    <property type="match status" value="1"/>
</dbReference>
<evidence type="ECO:0000256" key="2">
    <source>
        <dbReference type="ARBA" id="ARBA00004286"/>
    </source>
</evidence>
<evidence type="ECO:0000256" key="1">
    <source>
        <dbReference type="ARBA" id="ARBA00004123"/>
    </source>
</evidence>
<evidence type="ECO:0000256" key="10">
    <source>
        <dbReference type="ARBA" id="ARBA00022853"/>
    </source>
</evidence>
<evidence type="ECO:0000256" key="6">
    <source>
        <dbReference type="ARBA" id="ARBA00022691"/>
    </source>
</evidence>
<feature type="compositionally biased region" description="Low complexity" evidence="13">
    <location>
        <begin position="294"/>
        <end position="308"/>
    </location>
</feature>
<evidence type="ECO:0000259" key="17">
    <source>
        <dbReference type="PROSITE" id="PS51215"/>
    </source>
</evidence>
<evidence type="ECO:0000256" key="7">
    <source>
        <dbReference type="ARBA" id="ARBA00022723"/>
    </source>
</evidence>
<evidence type="ECO:0000259" key="15">
    <source>
        <dbReference type="PROSITE" id="PS50280"/>
    </source>
</evidence>
<comment type="subcellular location">
    <subcellularLocation>
        <location evidence="2">Chromosome</location>
    </subcellularLocation>
    <subcellularLocation>
        <location evidence="1">Nucleus</location>
    </subcellularLocation>
</comment>
<evidence type="ECO:0000313" key="19">
    <source>
        <dbReference type="Proteomes" id="UP000481153"/>
    </source>
</evidence>
<dbReference type="InterPro" id="IPR050777">
    <property type="entry name" value="SET2_Histone-Lys_MeTrsfase"/>
</dbReference>
<dbReference type="InterPro" id="IPR003616">
    <property type="entry name" value="Post-SET_dom"/>
</dbReference>
<dbReference type="VEuPathDB" id="FungiDB:AeMF1_007133"/>
<dbReference type="PROSITE" id="PS01359">
    <property type="entry name" value="ZF_PHD_1"/>
    <property type="match status" value="1"/>
</dbReference>
<dbReference type="SUPFAM" id="SSF82199">
    <property type="entry name" value="SET domain"/>
    <property type="match status" value="1"/>
</dbReference>
<keyword evidence="6" id="KW-0949">S-adenosyl-L-methionine</keyword>
<feature type="domain" description="AWS" evidence="17">
    <location>
        <begin position="579"/>
        <end position="634"/>
    </location>
</feature>
<feature type="compositionally biased region" description="Low complexity" evidence="13">
    <location>
        <begin position="847"/>
        <end position="870"/>
    </location>
</feature>
<dbReference type="GO" id="GO:0032259">
    <property type="term" value="P:methylation"/>
    <property type="evidence" value="ECO:0007669"/>
    <property type="project" value="UniProtKB-KW"/>
</dbReference>
<keyword evidence="8 12" id="KW-0863">Zinc-finger</keyword>
<dbReference type="InterPro" id="IPR013083">
    <property type="entry name" value="Znf_RING/FYVE/PHD"/>
</dbReference>
<dbReference type="InterPro" id="IPR019787">
    <property type="entry name" value="Znf_PHD-finger"/>
</dbReference>
<dbReference type="GO" id="GO:0005634">
    <property type="term" value="C:nucleus"/>
    <property type="evidence" value="ECO:0007669"/>
    <property type="project" value="UniProtKB-SubCell"/>
</dbReference>
<evidence type="ECO:0000259" key="14">
    <source>
        <dbReference type="PROSITE" id="PS50016"/>
    </source>
</evidence>
<dbReference type="InterPro" id="IPR046341">
    <property type="entry name" value="SET_dom_sf"/>
</dbReference>
<feature type="compositionally biased region" description="Basic and acidic residues" evidence="13">
    <location>
        <begin position="278"/>
        <end position="287"/>
    </location>
</feature>
<organism evidence="18 19">
    <name type="scientific">Aphanomyces euteiches</name>
    <dbReference type="NCBI Taxonomy" id="100861"/>
    <lineage>
        <taxon>Eukaryota</taxon>
        <taxon>Sar</taxon>
        <taxon>Stramenopiles</taxon>
        <taxon>Oomycota</taxon>
        <taxon>Saprolegniomycetes</taxon>
        <taxon>Saprolegniales</taxon>
        <taxon>Verrucalvaceae</taxon>
        <taxon>Aphanomyces</taxon>
    </lineage>
</organism>
<dbReference type="GO" id="GO:0008270">
    <property type="term" value="F:zinc ion binding"/>
    <property type="evidence" value="ECO:0007669"/>
    <property type="project" value="UniProtKB-KW"/>
</dbReference>
<dbReference type="InterPro" id="IPR001965">
    <property type="entry name" value="Znf_PHD"/>
</dbReference>
<dbReference type="Gene3D" id="2.30.30.140">
    <property type="match status" value="1"/>
</dbReference>
<feature type="domain" description="PHD-type" evidence="14">
    <location>
        <begin position="345"/>
        <end position="398"/>
    </location>
</feature>
<dbReference type="PROSITE" id="PS50868">
    <property type="entry name" value="POST_SET"/>
    <property type="match status" value="1"/>
</dbReference>
<keyword evidence="9" id="KW-0862">Zinc</keyword>
<dbReference type="PROSITE" id="PS50280">
    <property type="entry name" value="SET"/>
    <property type="match status" value="1"/>
</dbReference>
<name>A0A6G0XW71_9STRA</name>
<evidence type="ECO:0000313" key="18">
    <source>
        <dbReference type="EMBL" id="KAF0744698.1"/>
    </source>
</evidence>
<dbReference type="CDD" id="cd15565">
    <property type="entry name" value="PHD2_NSD"/>
    <property type="match status" value="1"/>
</dbReference>
<keyword evidence="19" id="KW-1185">Reference proteome</keyword>
<dbReference type="InterPro" id="IPR016197">
    <property type="entry name" value="Chromo-like_dom_sf"/>
</dbReference>
<keyword evidence="7" id="KW-0479">Metal-binding</keyword>
<dbReference type="SUPFAM" id="SSF57903">
    <property type="entry name" value="FYVE/PHD zinc finger"/>
    <property type="match status" value="1"/>
</dbReference>
<dbReference type="InterPro" id="IPR055198">
    <property type="entry name" value="NSD_PHD"/>
</dbReference>
<feature type="compositionally biased region" description="Basic and acidic residues" evidence="13">
    <location>
        <begin position="39"/>
        <end position="66"/>
    </location>
</feature>
<dbReference type="Gene3D" id="2.170.270.10">
    <property type="entry name" value="SET domain"/>
    <property type="match status" value="1"/>
</dbReference>
<dbReference type="Gene3D" id="3.30.40.10">
    <property type="entry name" value="Zinc/RING finger domain, C3HC4 (zinc finger)"/>
    <property type="match status" value="2"/>
</dbReference>
<dbReference type="GO" id="GO:0005694">
    <property type="term" value="C:chromosome"/>
    <property type="evidence" value="ECO:0007669"/>
    <property type="project" value="UniProtKB-SubCell"/>
</dbReference>
<dbReference type="SUPFAM" id="SSF54160">
    <property type="entry name" value="Chromo domain-like"/>
    <property type="match status" value="1"/>
</dbReference>
<evidence type="ECO:0000256" key="9">
    <source>
        <dbReference type="ARBA" id="ARBA00022833"/>
    </source>
</evidence>
<dbReference type="InterPro" id="IPR006560">
    <property type="entry name" value="AWS_dom"/>
</dbReference>
<dbReference type="EMBL" id="VJMJ01000009">
    <property type="protein sequence ID" value="KAF0744698.1"/>
    <property type="molecule type" value="Genomic_DNA"/>
</dbReference>
<dbReference type="PROSITE" id="PS50016">
    <property type="entry name" value="ZF_PHD_2"/>
    <property type="match status" value="1"/>
</dbReference>
<keyword evidence="10" id="KW-0156">Chromatin regulator</keyword>
<feature type="compositionally biased region" description="Low complexity" evidence="13">
    <location>
        <begin position="1"/>
        <end position="17"/>
    </location>
</feature>
<sequence length="928" mass="102285">MLEDGAAAAVAPEAPVEQGQDQDMQVTQEAQEMQIVHETPLRTDIVHEEKPTLADEPPSKRLKVEDNSLNDNSVGSQEPSQVSLISADANETASLPSDQNSANEPNKGAISWLLTATPNEPKPAGSVPLTGEAHEALKRERLAFIQQLKVGDILDVKCRRYRRWYAAKVLKVGEKKIKIHFQGFKSAQDTSYAVDDYMYLAPEGSYTLPCTQTQGGKGHREPSAIDADLGGTFEKDMEIAAALAAKKKAERLAKPKVPKKKPEPETNSEEIQPAAKQPKAEAPIEKPKQKKSAPKTAQPAQPVQVAPQDPFEALSIRRDELPLWLTSTNTMKPTGDFEGDLSREQEVCLACLEVEDEDMSEYVLCDGGCLGSYHQSCVGISSEDLLSDKWYCENCTRREHECLICHRYGTVGEAVVKCSMEDCGKYYHLECVLLHPRTFVNTKNKTFRCPRHACSNCHALKGSEGFMRCLHCSTAYHPKCIPPSCNYNNVAMVCGKHRTAKLPSIPDFYGPNKIVFDGTFKFPELFLPKEAPSEEKPAAPFHFRLPMVLIDESNAKPPRYQKIKRNQYDKYNRPKVDLSDLPRCQCKEKCDDECINRISFVECIGGLRPDGKEEKYSNCPVGANCGNRALQENKVPKTQIFKTLNGRGFGLKVVEPVKAGQLVIEYIGEVISEGEKRLRLIEHAEQNPGDPNYYIMQLDKNAFLDGRFKGSDSRYINHSCDPNCQLLKWDVAEHKRIAITAVRDIEAGEELSYDYQMETNSTDSFKCQCGAVKCRGTMAPNNLNWEAHAKMEQAELAAKNADKKKTKKKRKRTVKSEPAAEPVKPEAVADVDGVKQEYSMASPTPVGGETSEEASSASSTAASPESGASEVKSESLKALLNPMVPPATNLTQAPVPDQAANAVEATVAAVTTSEPTVVIPQAAIPGPQ</sequence>
<feature type="region of interest" description="Disordered" evidence="13">
    <location>
        <begin position="1"/>
        <end position="83"/>
    </location>
</feature>
<dbReference type="Pfam" id="PF00856">
    <property type="entry name" value="SET"/>
    <property type="match status" value="1"/>
</dbReference>
<dbReference type="AlphaFoldDB" id="A0A6G0XW71"/>
<reference evidence="18 19" key="1">
    <citation type="submission" date="2019-07" db="EMBL/GenBank/DDBJ databases">
        <title>Genomics analysis of Aphanomyces spp. identifies a new class of oomycete effector associated with host adaptation.</title>
        <authorList>
            <person name="Gaulin E."/>
        </authorList>
    </citation>
    <scope>NUCLEOTIDE SEQUENCE [LARGE SCALE GENOMIC DNA]</scope>
    <source>
        <strain evidence="18 19">ATCC 201684</strain>
    </source>
</reference>
<feature type="region of interest" description="Disordered" evidence="13">
    <location>
        <begin position="250"/>
        <end position="308"/>
    </location>
</feature>
<evidence type="ECO:0000256" key="4">
    <source>
        <dbReference type="ARBA" id="ARBA00022603"/>
    </source>
</evidence>
<evidence type="ECO:0000256" key="5">
    <source>
        <dbReference type="ARBA" id="ARBA00022679"/>
    </source>
</evidence>
<protein>
    <recommendedName>
        <fullName evidence="20">Histone-lysine N-methyltransferase</fullName>
    </recommendedName>
</protein>
<evidence type="ECO:0000259" key="16">
    <source>
        <dbReference type="PROSITE" id="PS50868"/>
    </source>
</evidence>
<dbReference type="InterPro" id="IPR019786">
    <property type="entry name" value="Zinc_finger_PHD-type_CS"/>
</dbReference>
<evidence type="ECO:0000256" key="3">
    <source>
        <dbReference type="ARBA" id="ARBA00022454"/>
    </source>
</evidence>
<evidence type="ECO:0000256" key="12">
    <source>
        <dbReference type="PROSITE-ProRule" id="PRU00146"/>
    </source>
</evidence>
<dbReference type="Proteomes" id="UP000481153">
    <property type="component" value="Unassembled WGS sequence"/>
</dbReference>